<dbReference type="InterPro" id="IPR015202">
    <property type="entry name" value="GO-like_E_set"/>
</dbReference>
<dbReference type="InterPro" id="IPR009880">
    <property type="entry name" value="Glyoxal_oxidase_N"/>
</dbReference>
<dbReference type="AlphaFoldDB" id="G4TUP5"/>
<accession>G4TUP5</accession>
<dbReference type="Proteomes" id="UP000007148">
    <property type="component" value="Unassembled WGS sequence"/>
</dbReference>
<keyword evidence="3" id="KW-1133">Transmembrane helix</keyword>
<gene>
    <name evidence="7" type="ORF">PIIN_09023</name>
</gene>
<dbReference type="STRING" id="1109443.G4TUP5"/>
<dbReference type="InParanoid" id="G4TUP5"/>
<feature type="chain" id="PRO_5003469130" evidence="4">
    <location>
        <begin position="20"/>
        <end position="703"/>
    </location>
</feature>
<dbReference type="OMA" id="ERRRWYS"/>
<feature type="signal peptide" evidence="4">
    <location>
        <begin position="1"/>
        <end position="19"/>
    </location>
</feature>
<dbReference type="SUPFAM" id="SSF81296">
    <property type="entry name" value="E set domains"/>
    <property type="match status" value="1"/>
</dbReference>
<proteinExistence type="predicted"/>
<dbReference type="PANTHER" id="PTHR32208:SF21">
    <property type="entry name" value="LOW QUALITY PROTEIN: ALDEHYDE OXIDASE GLOX-LIKE"/>
    <property type="match status" value="1"/>
</dbReference>
<name>G4TUP5_SERID</name>
<feature type="compositionally biased region" description="Basic residues" evidence="2">
    <location>
        <begin position="30"/>
        <end position="43"/>
    </location>
</feature>
<dbReference type="InterPro" id="IPR014756">
    <property type="entry name" value="Ig_E-set"/>
</dbReference>
<dbReference type="Gene3D" id="2.60.40.10">
    <property type="entry name" value="Immunoglobulins"/>
    <property type="match status" value="1"/>
</dbReference>
<feature type="domain" description="Glyoxal oxidase N-terminal" evidence="5">
    <location>
        <begin position="210"/>
        <end position="534"/>
    </location>
</feature>
<organism evidence="7 8">
    <name type="scientific">Serendipita indica (strain DSM 11827)</name>
    <name type="common">Root endophyte fungus</name>
    <name type="synonym">Piriformospora indica</name>
    <dbReference type="NCBI Taxonomy" id="1109443"/>
    <lineage>
        <taxon>Eukaryota</taxon>
        <taxon>Fungi</taxon>
        <taxon>Dikarya</taxon>
        <taxon>Basidiomycota</taxon>
        <taxon>Agaricomycotina</taxon>
        <taxon>Agaricomycetes</taxon>
        <taxon>Sebacinales</taxon>
        <taxon>Serendipitaceae</taxon>
        <taxon>Serendipita</taxon>
    </lineage>
</organism>
<reference evidence="7 8" key="1">
    <citation type="journal article" date="2011" name="PLoS Pathog.">
        <title>Endophytic Life Strategies Decoded by Genome and Transcriptome Analyses of the Mutualistic Root Symbiont Piriformospora indica.</title>
        <authorList>
            <person name="Zuccaro A."/>
            <person name="Lahrmann U."/>
            <person name="Guldener U."/>
            <person name="Langen G."/>
            <person name="Pfiffi S."/>
            <person name="Biedenkopf D."/>
            <person name="Wong P."/>
            <person name="Samans B."/>
            <person name="Grimm C."/>
            <person name="Basiewicz M."/>
            <person name="Murat C."/>
            <person name="Martin F."/>
            <person name="Kogel K.H."/>
        </authorList>
    </citation>
    <scope>NUCLEOTIDE SEQUENCE [LARGE SCALE GENOMIC DNA]</scope>
    <source>
        <strain evidence="7 8">DSM 11827</strain>
    </source>
</reference>
<dbReference type="EMBL" id="CAFZ01000389">
    <property type="protein sequence ID" value="CCA75038.1"/>
    <property type="molecule type" value="Genomic_DNA"/>
</dbReference>
<evidence type="ECO:0000259" key="6">
    <source>
        <dbReference type="Pfam" id="PF09118"/>
    </source>
</evidence>
<dbReference type="InterPro" id="IPR011043">
    <property type="entry name" value="Gal_Oxase/kelch_b-propeller"/>
</dbReference>
<keyword evidence="3" id="KW-0472">Membrane</keyword>
<dbReference type="CDD" id="cd02851">
    <property type="entry name" value="E_set_GO_C"/>
    <property type="match status" value="1"/>
</dbReference>
<evidence type="ECO:0000256" key="1">
    <source>
        <dbReference type="ARBA" id="ARBA00022729"/>
    </source>
</evidence>
<dbReference type="PANTHER" id="PTHR32208">
    <property type="entry name" value="SECRETED PROTEIN-RELATED"/>
    <property type="match status" value="1"/>
</dbReference>
<dbReference type="InterPro" id="IPR013783">
    <property type="entry name" value="Ig-like_fold"/>
</dbReference>
<sequence>MAARLAVLSLLVSSTLVAATLDSSSLSPSGHHHRRQEVRRRLQKRQDTETTPAEEVDPSSTAAGAASPSDSSSAETAASSETSTSAGTTVVTADGQPALVSDDLIGGFAVVGNSGVSAQMMFLGDSKQVYILDKVENNPVRVGNHPAWATVYDLEANTAEPMDVYTNTFCAGGAPLANGTWVTIGGNLAVDSQGNTANWTDGGQAGNNSYGVHDGGMATRTLTPGQGAQWSEDPQYYLTTHRWYPTVITVEDGRLLVMSGSIDGSFVNMDYLNNPTYELWPKAPGESLRNMTILQNVIHENLYPVADMMPNGEILLHVGRKALMWDYKTNTETYLPDDPYAVRNYPASGSTVMLPIKREKDGSYKPKVIYCGGSNIATDQWLQPGLALIDIAADKTCISMTYGDNQWVDEDEMPEGRVLGNSILLPDGTMLVLNGAGRGVAGYADVNQTVWANGDSLADDPILTPAIYDDTKPRGKKWSRAGLKASAIPRMYHSTATLLPDGAVLVSGSNPHKDFNDNTTYPTEYRVETFYPLYYNKHRPFPSGMPSRLSYGGDPFTLNFSKEDLNTGMNTPGAGIKNAKKIKIVLMLTGFSTHALNFGQRMLELERTYTVDEASGTATVHVNQLPTNAAVFPPGNAWMFAVVDGVPSVGIQVMIGSGEIGEQPMGTYATLPRTVDPTGAALGRGVSVGVVFGAVVAVAMALF</sequence>
<keyword evidence="8" id="KW-1185">Reference proteome</keyword>
<feature type="region of interest" description="Disordered" evidence="2">
    <location>
        <begin position="23"/>
        <end position="89"/>
    </location>
</feature>
<dbReference type="Pfam" id="PF07250">
    <property type="entry name" value="Glyoxal_oxid_N"/>
    <property type="match status" value="1"/>
</dbReference>
<feature type="domain" description="Galactose oxidase-like Early set" evidence="6">
    <location>
        <begin position="539"/>
        <end position="655"/>
    </location>
</feature>
<dbReference type="eggNOG" id="ENOG502QPS4">
    <property type="taxonomic scope" value="Eukaryota"/>
</dbReference>
<feature type="transmembrane region" description="Helical" evidence="3">
    <location>
        <begin position="681"/>
        <end position="702"/>
    </location>
</feature>
<protein>
    <submittedName>
        <fullName evidence="7">Related to glyoxaloxidase 2</fullName>
    </submittedName>
</protein>
<evidence type="ECO:0000313" key="7">
    <source>
        <dbReference type="EMBL" id="CCA75038.1"/>
    </source>
</evidence>
<dbReference type="SUPFAM" id="SSF50965">
    <property type="entry name" value="Galactose oxidase, central domain"/>
    <property type="match status" value="1"/>
</dbReference>
<dbReference type="HOGENOM" id="CLU_009630_3_0_1"/>
<evidence type="ECO:0000313" key="8">
    <source>
        <dbReference type="Proteomes" id="UP000007148"/>
    </source>
</evidence>
<feature type="compositionally biased region" description="Low complexity" evidence="2">
    <location>
        <begin position="58"/>
        <end position="89"/>
    </location>
</feature>
<dbReference type="OrthoDB" id="2019572at2759"/>
<keyword evidence="1 4" id="KW-0732">Signal</keyword>
<evidence type="ECO:0000256" key="4">
    <source>
        <dbReference type="SAM" id="SignalP"/>
    </source>
</evidence>
<evidence type="ECO:0000259" key="5">
    <source>
        <dbReference type="Pfam" id="PF07250"/>
    </source>
</evidence>
<dbReference type="InterPro" id="IPR037293">
    <property type="entry name" value="Gal_Oxidase_central_sf"/>
</dbReference>
<evidence type="ECO:0000256" key="3">
    <source>
        <dbReference type="SAM" id="Phobius"/>
    </source>
</evidence>
<dbReference type="Pfam" id="PF09118">
    <property type="entry name" value="GO-like_E_set"/>
    <property type="match status" value="1"/>
</dbReference>
<evidence type="ECO:0000256" key="2">
    <source>
        <dbReference type="SAM" id="MobiDB-lite"/>
    </source>
</evidence>
<keyword evidence="3" id="KW-0812">Transmembrane</keyword>
<dbReference type="Gene3D" id="2.130.10.80">
    <property type="entry name" value="Galactose oxidase/kelch, beta-propeller"/>
    <property type="match status" value="1"/>
</dbReference>
<comment type="caution">
    <text evidence="7">The sequence shown here is derived from an EMBL/GenBank/DDBJ whole genome shotgun (WGS) entry which is preliminary data.</text>
</comment>